<proteinExistence type="predicted"/>
<dbReference type="RefSeq" id="WP_125325286.1">
    <property type="nucleotide sequence ID" value="NZ_CP034328.1"/>
</dbReference>
<dbReference type="AlphaFoldDB" id="A0A3S8U6D1"/>
<feature type="transmembrane region" description="Helical" evidence="1">
    <location>
        <begin position="43"/>
        <end position="62"/>
    </location>
</feature>
<evidence type="ECO:0000313" key="2">
    <source>
        <dbReference type="EMBL" id="AZL59089.1"/>
    </source>
</evidence>
<organism evidence="2 3">
    <name type="scientific">Tabrizicola piscis</name>
    <dbReference type="NCBI Taxonomy" id="2494374"/>
    <lineage>
        <taxon>Bacteria</taxon>
        <taxon>Pseudomonadati</taxon>
        <taxon>Pseudomonadota</taxon>
        <taxon>Alphaproteobacteria</taxon>
        <taxon>Rhodobacterales</taxon>
        <taxon>Paracoccaceae</taxon>
        <taxon>Tabrizicola</taxon>
    </lineage>
</organism>
<evidence type="ECO:0000313" key="3">
    <source>
        <dbReference type="Proteomes" id="UP000282002"/>
    </source>
</evidence>
<dbReference type="OrthoDB" id="7873726at2"/>
<protein>
    <submittedName>
        <fullName evidence="2">Uncharacterized protein</fullName>
    </submittedName>
</protein>
<name>A0A3S8U6D1_9RHOB</name>
<keyword evidence="1" id="KW-0812">Transmembrane</keyword>
<keyword evidence="1" id="KW-0472">Membrane</keyword>
<sequence length="95" mass="9576">MIIDWRWLAALPLVALGWIGTLALVMRLGGEAPAALVMFPPDGFVSALPAGVSVVSAGPISVTLRGEASLVATLYALGAPLVLPAGLTLCLPQAG</sequence>
<reference evidence="2 3" key="1">
    <citation type="submission" date="2018-12" db="EMBL/GenBank/DDBJ databases">
        <title>Complete genome sequencing of Tabrizicola sp. K13M18.</title>
        <authorList>
            <person name="Bae J.-W."/>
        </authorList>
    </citation>
    <scope>NUCLEOTIDE SEQUENCE [LARGE SCALE GENOMIC DNA]</scope>
    <source>
        <strain evidence="2 3">K13M18</strain>
    </source>
</reference>
<keyword evidence="1" id="KW-1133">Transmembrane helix</keyword>
<keyword evidence="3" id="KW-1185">Reference proteome</keyword>
<dbReference type="EMBL" id="CP034328">
    <property type="protein sequence ID" value="AZL59089.1"/>
    <property type="molecule type" value="Genomic_DNA"/>
</dbReference>
<dbReference type="KEGG" id="taw:EI545_09700"/>
<evidence type="ECO:0000256" key="1">
    <source>
        <dbReference type="SAM" id="Phobius"/>
    </source>
</evidence>
<gene>
    <name evidence="2" type="ORF">EI545_09700</name>
</gene>
<feature type="transmembrane region" description="Helical" evidence="1">
    <location>
        <begin position="74"/>
        <end position="94"/>
    </location>
</feature>
<dbReference type="Proteomes" id="UP000282002">
    <property type="component" value="Chromosome"/>
</dbReference>
<accession>A0A3S8U6D1</accession>